<evidence type="ECO:0000313" key="1">
    <source>
        <dbReference type="EMBL" id="NFA59030.1"/>
    </source>
</evidence>
<dbReference type="Proteomes" id="UP000473089">
    <property type="component" value="Unassembled WGS sequence"/>
</dbReference>
<accession>A0A6M0SWI9</accession>
<sequence>MCKECYSQESRITPLLKPQECLENHEQYICGTCGRCICIDKDEKRKVQRWNFPFKSLEIAKLYLRTADFTMKNPCGIYELVNSKGRKSYKIFASIEDLKIYLGKNKDKSCESMEPIYIKEKYEEFPHTKIKYLTKHEVEKYLFEQSKA</sequence>
<evidence type="ECO:0000313" key="2">
    <source>
        <dbReference type="Proteomes" id="UP000473089"/>
    </source>
</evidence>
<proteinExistence type="predicted"/>
<organism evidence="1 2">
    <name type="scientific">Clostridium botulinum</name>
    <dbReference type="NCBI Taxonomy" id="1491"/>
    <lineage>
        <taxon>Bacteria</taxon>
        <taxon>Bacillati</taxon>
        <taxon>Bacillota</taxon>
        <taxon>Clostridia</taxon>
        <taxon>Eubacteriales</taxon>
        <taxon>Clostridiaceae</taxon>
        <taxon>Clostridium</taxon>
    </lineage>
</organism>
<gene>
    <name evidence="1" type="ORF">EXM42_01025</name>
</gene>
<protein>
    <submittedName>
        <fullName evidence="1">Uncharacterized protein</fullName>
    </submittedName>
</protein>
<comment type="caution">
    <text evidence="1">The sequence shown here is derived from an EMBL/GenBank/DDBJ whole genome shotgun (WGS) entry which is preliminary data.</text>
</comment>
<reference evidence="1 2" key="1">
    <citation type="submission" date="2019-02" db="EMBL/GenBank/DDBJ databases">
        <title>Genome sequencing of Clostridium botulinum clinical isolates.</title>
        <authorList>
            <person name="Brunt J."/>
            <person name="Van Vliet A.H.M."/>
            <person name="Stringer S.C."/>
            <person name="Grant K.A."/>
            <person name="Carter A.C."/>
            <person name="Peck M.W."/>
        </authorList>
    </citation>
    <scope>NUCLEOTIDE SEQUENCE [LARGE SCALE GENOMIC DNA]</scope>
    <source>
        <strain evidence="1 2">R1125/03</strain>
    </source>
</reference>
<dbReference type="AlphaFoldDB" id="A0A6M0SWI9"/>
<dbReference type="EMBL" id="SGJP01000002">
    <property type="protein sequence ID" value="NFA59030.1"/>
    <property type="molecule type" value="Genomic_DNA"/>
</dbReference>
<name>A0A6M0SWI9_CLOBO</name>